<proteinExistence type="predicted"/>
<organism evidence="5 6">
    <name type="scientific">Pararobbsia silviterrae</name>
    <dbReference type="NCBI Taxonomy" id="1792498"/>
    <lineage>
        <taxon>Bacteria</taxon>
        <taxon>Pseudomonadati</taxon>
        <taxon>Pseudomonadota</taxon>
        <taxon>Betaproteobacteria</taxon>
        <taxon>Burkholderiales</taxon>
        <taxon>Burkholderiaceae</taxon>
        <taxon>Pararobbsia</taxon>
    </lineage>
</organism>
<dbReference type="InterPro" id="IPR001387">
    <property type="entry name" value="Cro/C1-type_HTH"/>
</dbReference>
<keyword evidence="2" id="KW-0238">DNA-binding</keyword>
<dbReference type="GO" id="GO:0003677">
    <property type="term" value="F:DNA binding"/>
    <property type="evidence" value="ECO:0007669"/>
    <property type="project" value="UniProtKB-KW"/>
</dbReference>
<dbReference type="SUPFAM" id="SSF47413">
    <property type="entry name" value="lambda repressor-like DNA-binding domains"/>
    <property type="match status" value="1"/>
</dbReference>
<dbReference type="Pfam" id="PF13560">
    <property type="entry name" value="HTH_31"/>
    <property type="match status" value="1"/>
</dbReference>
<dbReference type="SMART" id="SM00530">
    <property type="entry name" value="HTH_XRE"/>
    <property type="match status" value="1"/>
</dbReference>
<dbReference type="CDD" id="cd06529">
    <property type="entry name" value="S24_LexA-like"/>
    <property type="match status" value="1"/>
</dbReference>
<protein>
    <submittedName>
        <fullName evidence="5">LexA family transcriptional regulator</fullName>
    </submittedName>
</protein>
<dbReference type="InterPro" id="IPR010982">
    <property type="entry name" value="Lambda_DNA-bd_dom_sf"/>
</dbReference>
<dbReference type="EMBL" id="RBZU01000019">
    <property type="protein sequence ID" value="RKP44709.1"/>
    <property type="molecule type" value="Genomic_DNA"/>
</dbReference>
<accession>A0A494X9D3</accession>
<dbReference type="Gene3D" id="1.10.260.40">
    <property type="entry name" value="lambda repressor-like DNA-binding domains"/>
    <property type="match status" value="1"/>
</dbReference>
<dbReference type="PROSITE" id="PS50943">
    <property type="entry name" value="HTH_CROC1"/>
    <property type="match status" value="1"/>
</dbReference>
<evidence type="ECO:0000313" key="6">
    <source>
        <dbReference type="Proteomes" id="UP000270342"/>
    </source>
</evidence>
<evidence type="ECO:0000256" key="3">
    <source>
        <dbReference type="ARBA" id="ARBA00023163"/>
    </source>
</evidence>
<dbReference type="PANTHER" id="PTHR40661">
    <property type="match status" value="1"/>
</dbReference>
<comment type="caution">
    <text evidence="5">The sequence shown here is derived from an EMBL/GenBank/DDBJ whole genome shotgun (WGS) entry which is preliminary data.</text>
</comment>
<dbReference type="Pfam" id="PF00717">
    <property type="entry name" value="Peptidase_S24"/>
    <property type="match status" value="1"/>
</dbReference>
<keyword evidence="1" id="KW-0805">Transcription regulation</keyword>
<evidence type="ECO:0000259" key="4">
    <source>
        <dbReference type="PROSITE" id="PS50943"/>
    </source>
</evidence>
<gene>
    <name evidence="5" type="ORF">D7S86_27155</name>
</gene>
<dbReference type="AlphaFoldDB" id="A0A494X9D3"/>
<dbReference type="InterPro" id="IPR039418">
    <property type="entry name" value="LexA-like"/>
</dbReference>
<dbReference type="InterPro" id="IPR015927">
    <property type="entry name" value="Peptidase_S24_S26A/B/C"/>
</dbReference>
<dbReference type="InterPro" id="IPR036286">
    <property type="entry name" value="LexA/Signal_pep-like_sf"/>
</dbReference>
<dbReference type="SUPFAM" id="SSF51306">
    <property type="entry name" value="LexA/Signal peptidase"/>
    <property type="match status" value="1"/>
</dbReference>
<reference evidence="5 6" key="1">
    <citation type="submission" date="2018-10" db="EMBL/GenBank/DDBJ databases">
        <title>Robbsia sp. DHC34, isolated from soil.</title>
        <authorList>
            <person name="Gao Z.-H."/>
            <person name="Qiu L.-H."/>
        </authorList>
    </citation>
    <scope>NUCLEOTIDE SEQUENCE [LARGE SCALE GENOMIC DNA]</scope>
    <source>
        <strain evidence="5 6">DHC34</strain>
    </source>
</reference>
<feature type="domain" description="HTH cro/C1-type" evidence="4">
    <location>
        <begin position="17"/>
        <end position="71"/>
    </location>
</feature>
<evidence type="ECO:0000313" key="5">
    <source>
        <dbReference type="EMBL" id="RKP44709.1"/>
    </source>
</evidence>
<dbReference type="PANTHER" id="PTHR40661:SF3">
    <property type="entry name" value="FELS-1 PROPHAGE TRANSCRIPTIONAL REGULATOR"/>
    <property type="match status" value="1"/>
</dbReference>
<evidence type="ECO:0000256" key="1">
    <source>
        <dbReference type="ARBA" id="ARBA00023015"/>
    </source>
</evidence>
<dbReference type="CDD" id="cd00093">
    <property type="entry name" value="HTH_XRE"/>
    <property type="match status" value="1"/>
</dbReference>
<evidence type="ECO:0000256" key="2">
    <source>
        <dbReference type="ARBA" id="ARBA00023125"/>
    </source>
</evidence>
<dbReference type="Proteomes" id="UP000270342">
    <property type="component" value="Unassembled WGS sequence"/>
</dbReference>
<keyword evidence="6" id="KW-1185">Reference proteome</keyword>
<name>A0A494X9D3_9BURK</name>
<dbReference type="Gene3D" id="2.10.109.10">
    <property type="entry name" value="Umud Fragment, subunit A"/>
    <property type="match status" value="1"/>
</dbReference>
<sequence length="254" mass="27620">MIREYPHVSLAEIGAQIRRYRLERGLTLMEVQALTGISNSSLSKIETGKQGVPQPKLEALATALQVRVADFFLPTSTNSLQSKSVAVHNSALDATDTTTSPASDKEEITDLKWDDNVAIGTLEVRPDAARGGVTVSVSAREKILFQGSLIRETGVDPENLVSFKLRDSAMGPRLCQNDSIVADRADTEIPDDGGVFLVVIDDKACVRRLHHYINKGIRITTDSGKVPEMTLDYRQSQALVIVGRVKGFQGIGGF</sequence>
<keyword evidence="3" id="KW-0804">Transcription</keyword>